<name>A0ACB9DH11_ARCLA</name>
<keyword evidence="2" id="KW-1185">Reference proteome</keyword>
<reference evidence="1 2" key="2">
    <citation type="journal article" date="2022" name="Mol. Ecol. Resour.">
        <title>The genomes of chicory, endive, great burdock and yacon provide insights into Asteraceae paleo-polyploidization history and plant inulin production.</title>
        <authorList>
            <person name="Fan W."/>
            <person name="Wang S."/>
            <person name="Wang H."/>
            <person name="Wang A."/>
            <person name="Jiang F."/>
            <person name="Liu H."/>
            <person name="Zhao H."/>
            <person name="Xu D."/>
            <person name="Zhang Y."/>
        </authorList>
    </citation>
    <scope>NUCLEOTIDE SEQUENCE [LARGE SCALE GENOMIC DNA]</scope>
    <source>
        <strain evidence="2">cv. Niubang</strain>
    </source>
</reference>
<proteinExistence type="predicted"/>
<protein>
    <submittedName>
        <fullName evidence="1">Uncharacterized protein</fullName>
    </submittedName>
</protein>
<gene>
    <name evidence="1" type="ORF">L6452_08168</name>
</gene>
<evidence type="ECO:0000313" key="1">
    <source>
        <dbReference type="EMBL" id="KAI3745761.1"/>
    </source>
</evidence>
<reference evidence="2" key="1">
    <citation type="journal article" date="2022" name="Mol. Ecol. Resour.">
        <title>The genomes of chicory, endive, great burdock and yacon provide insights into Asteraceae palaeo-polyploidization history and plant inulin production.</title>
        <authorList>
            <person name="Fan W."/>
            <person name="Wang S."/>
            <person name="Wang H."/>
            <person name="Wang A."/>
            <person name="Jiang F."/>
            <person name="Liu H."/>
            <person name="Zhao H."/>
            <person name="Xu D."/>
            <person name="Zhang Y."/>
        </authorList>
    </citation>
    <scope>NUCLEOTIDE SEQUENCE [LARGE SCALE GENOMIC DNA]</scope>
    <source>
        <strain evidence="2">cv. Niubang</strain>
    </source>
</reference>
<evidence type="ECO:0000313" key="2">
    <source>
        <dbReference type="Proteomes" id="UP001055879"/>
    </source>
</evidence>
<sequence length="144" mass="15671">MSPASTDCCLFLAVKPKVSCEQPWWLSFLFPPLPESVVAANRSSSFMAVLGLLRRLLPKSASPLLLCGLQLQPSPLTFEPSGSFVFVAGCWHVCRGAAACYVSTATAWATALELVLASQRGSMTDHEYRWPCARRLPYLVGPLP</sequence>
<organism evidence="1 2">
    <name type="scientific">Arctium lappa</name>
    <name type="common">Greater burdock</name>
    <name type="synonym">Lappa major</name>
    <dbReference type="NCBI Taxonomy" id="4217"/>
    <lineage>
        <taxon>Eukaryota</taxon>
        <taxon>Viridiplantae</taxon>
        <taxon>Streptophyta</taxon>
        <taxon>Embryophyta</taxon>
        <taxon>Tracheophyta</taxon>
        <taxon>Spermatophyta</taxon>
        <taxon>Magnoliopsida</taxon>
        <taxon>eudicotyledons</taxon>
        <taxon>Gunneridae</taxon>
        <taxon>Pentapetalae</taxon>
        <taxon>asterids</taxon>
        <taxon>campanulids</taxon>
        <taxon>Asterales</taxon>
        <taxon>Asteraceae</taxon>
        <taxon>Carduoideae</taxon>
        <taxon>Cardueae</taxon>
        <taxon>Arctiinae</taxon>
        <taxon>Arctium</taxon>
    </lineage>
</organism>
<dbReference type="Proteomes" id="UP001055879">
    <property type="component" value="Linkage Group LG03"/>
</dbReference>
<accession>A0ACB9DH11</accession>
<dbReference type="EMBL" id="CM042049">
    <property type="protein sequence ID" value="KAI3745761.1"/>
    <property type="molecule type" value="Genomic_DNA"/>
</dbReference>
<comment type="caution">
    <text evidence="1">The sequence shown here is derived from an EMBL/GenBank/DDBJ whole genome shotgun (WGS) entry which is preliminary data.</text>
</comment>